<evidence type="ECO:0000313" key="2">
    <source>
        <dbReference type="EMBL" id="MBM7127438.1"/>
    </source>
</evidence>
<keyword evidence="1" id="KW-0472">Membrane</keyword>
<feature type="transmembrane region" description="Helical" evidence="1">
    <location>
        <begin position="54"/>
        <end position="73"/>
    </location>
</feature>
<comment type="caution">
    <text evidence="2">The sequence shown here is derived from an EMBL/GenBank/DDBJ whole genome shotgun (WGS) entry which is preliminary data.</text>
</comment>
<keyword evidence="1" id="KW-0812">Transmembrane</keyword>
<gene>
    <name evidence="2" type="ORF">ISP19_18840</name>
</gene>
<name>A0ABS2K9C1_9GAMM</name>
<dbReference type="Pfam" id="PF07077">
    <property type="entry name" value="DUF1345"/>
    <property type="match status" value="1"/>
</dbReference>
<sequence>MSTSAEGKPAARVVRRWAPIRFVRARPWLSVSTVVFVTACVVLSLAGIKPASVLLLSFDLGALLYLSMLARMFTRASAEHMARQAHAQDTGRRGTLCIAVAVSAVVLVALSTELHAAKNGGASTMGVAAVSIVLSWLFMNTMYALHYAHGYYGDVGKQHEGLEFPGTKQPDYWDFVYFAFVIGMCFQVSDVQITSHILRRTALLHSVVAFFFNVFIIALSVNIAAGLA</sequence>
<feature type="transmembrane region" description="Helical" evidence="1">
    <location>
        <begin position="94"/>
        <end position="114"/>
    </location>
</feature>
<proteinExistence type="predicted"/>
<reference evidence="2" key="1">
    <citation type="submission" date="2020-10" db="EMBL/GenBank/DDBJ databases">
        <title>Phylogeny of dyella-like bacteria.</title>
        <authorList>
            <person name="Fu J."/>
        </authorList>
    </citation>
    <scope>NUCLEOTIDE SEQUENCE</scope>
    <source>
        <strain evidence="2">DHOC52</strain>
    </source>
</reference>
<feature type="transmembrane region" description="Helical" evidence="1">
    <location>
        <begin position="28"/>
        <end position="48"/>
    </location>
</feature>
<protein>
    <submittedName>
        <fullName evidence="2">DUF1345 domain-containing protein</fullName>
    </submittedName>
</protein>
<feature type="transmembrane region" description="Helical" evidence="1">
    <location>
        <begin position="120"/>
        <end position="139"/>
    </location>
</feature>
<accession>A0ABS2K9C1</accession>
<evidence type="ECO:0000313" key="3">
    <source>
        <dbReference type="Proteomes" id="UP001430149"/>
    </source>
</evidence>
<keyword evidence="3" id="KW-1185">Reference proteome</keyword>
<dbReference type="EMBL" id="JADIKE010000039">
    <property type="protein sequence ID" value="MBM7127438.1"/>
    <property type="molecule type" value="Genomic_DNA"/>
</dbReference>
<organism evidence="2 3">
    <name type="scientific">Dyella flava</name>
    <dbReference type="NCBI Taxonomy" id="1920170"/>
    <lineage>
        <taxon>Bacteria</taxon>
        <taxon>Pseudomonadati</taxon>
        <taxon>Pseudomonadota</taxon>
        <taxon>Gammaproteobacteria</taxon>
        <taxon>Lysobacterales</taxon>
        <taxon>Rhodanobacteraceae</taxon>
        <taxon>Dyella</taxon>
    </lineage>
</organism>
<feature type="transmembrane region" description="Helical" evidence="1">
    <location>
        <begin position="202"/>
        <end position="225"/>
    </location>
</feature>
<keyword evidence="1" id="KW-1133">Transmembrane helix</keyword>
<dbReference type="Proteomes" id="UP001430149">
    <property type="component" value="Unassembled WGS sequence"/>
</dbReference>
<evidence type="ECO:0000256" key="1">
    <source>
        <dbReference type="SAM" id="Phobius"/>
    </source>
</evidence>
<dbReference type="RefSeq" id="WP_204683966.1">
    <property type="nucleotide sequence ID" value="NZ_BSNR01000014.1"/>
</dbReference>
<dbReference type="InterPro" id="IPR009781">
    <property type="entry name" value="DUF1345"/>
</dbReference>